<keyword evidence="1" id="KW-0472">Membrane</keyword>
<organism evidence="2 3">
    <name type="scientific">Parvularcula bermudensis (strain ATCC BAA-594 / HTCC2503 / KCTC 12087)</name>
    <dbReference type="NCBI Taxonomy" id="314260"/>
    <lineage>
        <taxon>Bacteria</taxon>
        <taxon>Pseudomonadati</taxon>
        <taxon>Pseudomonadota</taxon>
        <taxon>Alphaproteobacteria</taxon>
        <taxon>Parvularculales</taxon>
        <taxon>Parvularculaceae</taxon>
        <taxon>Parvularcula</taxon>
    </lineage>
</organism>
<evidence type="ECO:0000313" key="2">
    <source>
        <dbReference type="EMBL" id="ADM10769.1"/>
    </source>
</evidence>
<accession>E0THH7</accession>
<reference evidence="3" key="1">
    <citation type="submission" date="2010-08" db="EMBL/GenBank/DDBJ databases">
        <title>Genome sequence of Parvularcula bermudensis HTCC2503.</title>
        <authorList>
            <person name="Kang D.-M."/>
            <person name="Oh H.-M."/>
            <person name="Cho J.-C."/>
        </authorList>
    </citation>
    <scope>NUCLEOTIDE SEQUENCE [LARGE SCALE GENOMIC DNA]</scope>
    <source>
        <strain evidence="3">ATCC BAA-594 / HTCC2503 / KCTC 12087</strain>
    </source>
</reference>
<evidence type="ECO:0000256" key="1">
    <source>
        <dbReference type="SAM" id="Phobius"/>
    </source>
</evidence>
<dbReference type="RefSeq" id="WP_013301743.1">
    <property type="nucleotide sequence ID" value="NC_014414.1"/>
</dbReference>
<dbReference type="OrthoDB" id="8480974at2"/>
<protein>
    <submittedName>
        <fullName evidence="2">Uncharacterized protein</fullName>
    </submittedName>
</protein>
<feature type="transmembrane region" description="Helical" evidence="1">
    <location>
        <begin position="56"/>
        <end position="74"/>
    </location>
</feature>
<feature type="transmembrane region" description="Helical" evidence="1">
    <location>
        <begin position="29"/>
        <end position="49"/>
    </location>
</feature>
<evidence type="ECO:0000313" key="3">
    <source>
        <dbReference type="Proteomes" id="UP000001302"/>
    </source>
</evidence>
<dbReference type="STRING" id="314260.PB2503_13659"/>
<reference evidence="2 3" key="2">
    <citation type="journal article" date="2011" name="J. Bacteriol.">
        <title>Complete genome sequence of strain HTCC2503T of Parvularcula bermudensis, the type species of the order "Parvularculales" in the class Alphaproteobacteria.</title>
        <authorList>
            <person name="Oh H.M."/>
            <person name="Kang I."/>
            <person name="Vergin K.L."/>
            <person name="Kang D."/>
            <person name="Rhee K.H."/>
            <person name="Giovannoni S.J."/>
            <person name="Cho J.C."/>
        </authorList>
    </citation>
    <scope>NUCLEOTIDE SEQUENCE [LARGE SCALE GENOMIC DNA]</scope>
    <source>
        <strain evidence="3">ATCC BAA-594 / HTCC2503 / KCTC 12087</strain>
    </source>
</reference>
<feature type="transmembrane region" description="Helical" evidence="1">
    <location>
        <begin position="80"/>
        <end position="101"/>
    </location>
</feature>
<dbReference type="Proteomes" id="UP000001302">
    <property type="component" value="Chromosome"/>
</dbReference>
<dbReference type="EMBL" id="CP002156">
    <property type="protein sequence ID" value="ADM10769.1"/>
    <property type="molecule type" value="Genomic_DNA"/>
</dbReference>
<dbReference type="AlphaFoldDB" id="E0THH7"/>
<keyword evidence="1" id="KW-1133">Transmembrane helix</keyword>
<gene>
    <name evidence="2" type="ordered locus">PB2503_13659</name>
</gene>
<dbReference type="HOGENOM" id="CLU_2220611_0_0_5"/>
<dbReference type="KEGG" id="pbr:PB2503_13659"/>
<name>E0THH7_PARBH</name>
<keyword evidence="3" id="KW-1185">Reference proteome</keyword>
<proteinExistence type="predicted"/>
<keyword evidence="1" id="KW-0812">Transmembrane</keyword>
<sequence length="106" mass="11382">MSPIVLGIVAVIVIGLGVATWKAPRLTSVILWSLIATLFIGAAALDVLPGAFSEKALWLTLAVPLIWAGLQFWTYWEKRAWRVAAALLGVTAVCGTIVFFFEPVVG</sequence>